<dbReference type="OrthoDB" id="6265460at2759"/>
<dbReference type="NCBIfam" id="TIGR02174">
    <property type="entry name" value="CXXU_selWTH"/>
    <property type="match status" value="1"/>
</dbReference>
<keyword evidence="3" id="KW-1185">Reference proteome</keyword>
<dbReference type="InterPro" id="IPR036249">
    <property type="entry name" value="Thioredoxin-like_sf"/>
</dbReference>
<dbReference type="AlphaFoldDB" id="A0A504YT16"/>
<dbReference type="SUPFAM" id="SSF52833">
    <property type="entry name" value="Thioredoxin-like"/>
    <property type="match status" value="1"/>
</dbReference>
<accession>A0A504YT16</accession>
<protein>
    <submittedName>
        <fullName evidence="2">Uncharacterized protein</fullName>
    </submittedName>
</protein>
<dbReference type="Pfam" id="PF10262">
    <property type="entry name" value="Rdx"/>
    <property type="match status" value="1"/>
</dbReference>
<evidence type="ECO:0000313" key="3">
    <source>
        <dbReference type="Proteomes" id="UP000316759"/>
    </source>
</evidence>
<gene>
    <name evidence="2" type="ORF">FGIG_07339</name>
</gene>
<keyword evidence="1" id="KW-0676">Redox-active center</keyword>
<dbReference type="EMBL" id="SUNJ01005266">
    <property type="protein sequence ID" value="TPP63765.1"/>
    <property type="molecule type" value="Genomic_DNA"/>
</dbReference>
<reference evidence="2 3" key="1">
    <citation type="submission" date="2019-04" db="EMBL/GenBank/DDBJ databases">
        <title>Annotation for the trematode Fasciola gigantica.</title>
        <authorList>
            <person name="Choi Y.-J."/>
        </authorList>
    </citation>
    <scope>NUCLEOTIDE SEQUENCE [LARGE SCALE GENOMIC DNA]</scope>
    <source>
        <strain evidence="2">Uganda_cow_1</strain>
    </source>
</reference>
<evidence type="ECO:0000313" key="2">
    <source>
        <dbReference type="EMBL" id="TPP63765.1"/>
    </source>
</evidence>
<proteinExistence type="predicted"/>
<dbReference type="Proteomes" id="UP000316759">
    <property type="component" value="Unassembled WGS sequence"/>
</dbReference>
<name>A0A504YT16_FASGI</name>
<evidence type="ECO:0000256" key="1">
    <source>
        <dbReference type="ARBA" id="ARBA00023284"/>
    </source>
</evidence>
<comment type="caution">
    <text evidence="2">The sequence shown here is derived from an EMBL/GenBank/DDBJ whole genome shotgun (WGS) entry which is preliminary data.</text>
</comment>
<dbReference type="Gene3D" id="3.40.30.10">
    <property type="entry name" value="Glutaredoxin"/>
    <property type="match status" value="1"/>
</dbReference>
<organism evidence="2 3">
    <name type="scientific">Fasciola gigantica</name>
    <name type="common">Giant liver fluke</name>
    <dbReference type="NCBI Taxonomy" id="46835"/>
    <lineage>
        <taxon>Eukaryota</taxon>
        <taxon>Metazoa</taxon>
        <taxon>Spiralia</taxon>
        <taxon>Lophotrochozoa</taxon>
        <taxon>Platyhelminthes</taxon>
        <taxon>Trematoda</taxon>
        <taxon>Digenea</taxon>
        <taxon>Plagiorchiida</taxon>
        <taxon>Echinostomata</taxon>
        <taxon>Echinostomatoidea</taxon>
        <taxon>Fasciolidae</taxon>
        <taxon>Fasciola</taxon>
    </lineage>
</organism>
<dbReference type="InterPro" id="IPR011893">
    <property type="entry name" value="Selenoprotein_Rdx-typ"/>
</dbReference>
<sequence>MRSIIQKRFRGISVTIQVGRTGSFEITVGDSLIFSKLHCGRFPEPMAVVNQISAIASGQKPETVTEYEESSCVLL</sequence>